<dbReference type="Proteomes" id="UP001597046">
    <property type="component" value="Unassembled WGS sequence"/>
</dbReference>
<evidence type="ECO:0000256" key="2">
    <source>
        <dbReference type="SAM" id="Phobius"/>
    </source>
</evidence>
<keyword evidence="5" id="KW-1185">Reference proteome</keyword>
<protein>
    <submittedName>
        <fullName evidence="4">AMP-binding protein</fullName>
    </submittedName>
</protein>
<feature type="transmembrane region" description="Helical" evidence="2">
    <location>
        <begin position="848"/>
        <end position="866"/>
    </location>
</feature>
<keyword evidence="2" id="KW-0472">Membrane</keyword>
<dbReference type="SUPFAM" id="SSF56801">
    <property type="entry name" value="Acetyl-CoA synthetase-like"/>
    <property type="match status" value="1"/>
</dbReference>
<dbReference type="InterPro" id="IPR042099">
    <property type="entry name" value="ANL_N_sf"/>
</dbReference>
<organism evidence="4 5">
    <name type="scientific">Terrabacter terrigena</name>
    <dbReference type="NCBI Taxonomy" id="574718"/>
    <lineage>
        <taxon>Bacteria</taxon>
        <taxon>Bacillati</taxon>
        <taxon>Actinomycetota</taxon>
        <taxon>Actinomycetes</taxon>
        <taxon>Micrococcales</taxon>
        <taxon>Intrasporangiaceae</taxon>
        <taxon>Terrabacter</taxon>
    </lineage>
</organism>
<feature type="region of interest" description="Disordered" evidence="1">
    <location>
        <begin position="558"/>
        <end position="582"/>
    </location>
</feature>
<evidence type="ECO:0000259" key="3">
    <source>
        <dbReference type="Pfam" id="PF00501"/>
    </source>
</evidence>
<feature type="domain" description="AMP-dependent synthetase/ligase" evidence="3">
    <location>
        <begin position="112"/>
        <end position="326"/>
    </location>
</feature>
<dbReference type="Gene3D" id="1.10.1200.10">
    <property type="entry name" value="ACP-like"/>
    <property type="match status" value="1"/>
</dbReference>
<proteinExistence type="predicted"/>
<feature type="transmembrane region" description="Helical" evidence="2">
    <location>
        <begin position="649"/>
        <end position="668"/>
    </location>
</feature>
<feature type="transmembrane region" description="Helical" evidence="2">
    <location>
        <begin position="777"/>
        <end position="795"/>
    </location>
</feature>
<dbReference type="InterPro" id="IPR000873">
    <property type="entry name" value="AMP-dep_synth/lig_dom"/>
</dbReference>
<feature type="transmembrane region" description="Helical" evidence="2">
    <location>
        <begin position="692"/>
        <end position="713"/>
    </location>
</feature>
<dbReference type="PANTHER" id="PTHR43767:SF1">
    <property type="entry name" value="NONRIBOSOMAL PEPTIDE SYNTHASE PES1 (EUROFUNG)-RELATED"/>
    <property type="match status" value="1"/>
</dbReference>
<dbReference type="Gene3D" id="3.40.50.12780">
    <property type="entry name" value="N-terminal domain of ligase-like"/>
    <property type="match status" value="1"/>
</dbReference>
<dbReference type="InterPro" id="IPR050237">
    <property type="entry name" value="ATP-dep_AMP-bd_enzyme"/>
</dbReference>
<feature type="transmembrane region" description="Helical" evidence="2">
    <location>
        <begin position="725"/>
        <end position="743"/>
    </location>
</feature>
<dbReference type="SUPFAM" id="SSF47336">
    <property type="entry name" value="ACP-like"/>
    <property type="match status" value="1"/>
</dbReference>
<keyword evidence="2" id="KW-0812">Transmembrane</keyword>
<accession>A0ABW3N032</accession>
<dbReference type="RefSeq" id="WP_386054222.1">
    <property type="nucleotide sequence ID" value="NZ_JBHTKH010000016.1"/>
</dbReference>
<dbReference type="PANTHER" id="PTHR43767">
    <property type="entry name" value="LONG-CHAIN-FATTY-ACID--COA LIGASE"/>
    <property type="match status" value="1"/>
</dbReference>
<feature type="transmembrane region" description="Helical" evidence="2">
    <location>
        <begin position="815"/>
        <end position="836"/>
    </location>
</feature>
<gene>
    <name evidence="4" type="ORF">ACFQ2V_17835</name>
</gene>
<feature type="transmembrane region" description="Helical" evidence="2">
    <location>
        <begin position="618"/>
        <end position="637"/>
    </location>
</feature>
<reference evidence="5" key="1">
    <citation type="journal article" date="2019" name="Int. J. Syst. Evol. Microbiol.">
        <title>The Global Catalogue of Microorganisms (GCM) 10K type strain sequencing project: providing services to taxonomists for standard genome sequencing and annotation.</title>
        <authorList>
            <consortium name="The Broad Institute Genomics Platform"/>
            <consortium name="The Broad Institute Genome Sequencing Center for Infectious Disease"/>
            <person name="Wu L."/>
            <person name="Ma J."/>
        </authorList>
    </citation>
    <scope>NUCLEOTIDE SEQUENCE [LARGE SCALE GENOMIC DNA]</scope>
    <source>
        <strain evidence="5">CCUG 57508</strain>
    </source>
</reference>
<name>A0ABW3N032_9MICO</name>
<dbReference type="EMBL" id="JBHTKH010000016">
    <property type="protein sequence ID" value="MFD1056176.1"/>
    <property type="molecule type" value="Genomic_DNA"/>
</dbReference>
<sequence>MLESLTTSTAAPARAPWLDLPGTPRAAAVTLADRVVSREELRVLVDDAGRALAGTRRLVLVAMQNRLDCLVAYLAALRQGHAVLLAAGDRPDVLEGLRAAWNPDVEISAEGAVLVHRDEPAAPLHPDLALLLSTSGSTGSPKLVRLSWDNLTANAEQIAEFLQIRETDCAATTLPLHYCYGLSVLHSHLSRGAGIALTDLSVVDECFWDLARRADVTSLAGVPWTFEMLERSSFSGLDLPRLRYVTQAGGRLDPDRVRHWAQLGRESGWDFFVMYGQTEATARMAYLPPDLALSSPGSIGVPVPGGALEVVDGELCYTGPNVMLGYAECPGDLALGRTTTRLRTGDLGRLGPDGLYEVTGRSSRHVKVLGHRVDLDVVERRLRDAGRDVRVAGREGLLVVTVRDEDDRGPGRGGVDHGAVRRAAAAAGHVPLGAVRVVEVVEHPTLPGGKVDHQAIVALAERSTEGGARGAAAADSAAAQSGSVARMYAAALHRDAVPAEATFASLGGDSLSYVEVSLKLEELLGDLPPSWHVTTVGRLQEQADDALADLRWATTVDAGTEPRSERGGRGTRHTAYGRGGRPAAARRRTVETSVWLRALAILLIVGTHADLFSLSGTAHALFVLVGFNVARFALATPERAARLKALGRGLARIVVPTLAVIAPAHFVWGDYQTRNVLLMNWVFGEQRLGPPWRFWFIEALVFALVVAIVLTAVPAIARLEKRWPFGLPAALTLAAFTLRLPLFELPVPRMQGSALVVLFLFFLGWAIARVVTPRQRWMLTVAAVPLVGTFSGNPARDALSLAFVLALVWKPTTRLPAWLVPAVQVLAASSLFVYVIHWQVLEQLWGRPVLAFTGSMVAGVAYWLLWTRLLPGLGQLLVGGRRPSSVGAELAVGAERAVGGERPTWRQVVHT</sequence>
<feature type="transmembrane region" description="Helical" evidence="2">
    <location>
        <begin position="749"/>
        <end position="768"/>
    </location>
</feature>
<evidence type="ECO:0000313" key="5">
    <source>
        <dbReference type="Proteomes" id="UP001597046"/>
    </source>
</evidence>
<evidence type="ECO:0000256" key="1">
    <source>
        <dbReference type="SAM" id="MobiDB-lite"/>
    </source>
</evidence>
<evidence type="ECO:0000313" key="4">
    <source>
        <dbReference type="EMBL" id="MFD1056176.1"/>
    </source>
</evidence>
<comment type="caution">
    <text evidence="4">The sequence shown here is derived from an EMBL/GenBank/DDBJ whole genome shotgun (WGS) entry which is preliminary data.</text>
</comment>
<dbReference type="InterPro" id="IPR036736">
    <property type="entry name" value="ACP-like_sf"/>
</dbReference>
<dbReference type="Pfam" id="PF00501">
    <property type="entry name" value="AMP-binding"/>
    <property type="match status" value="1"/>
</dbReference>
<keyword evidence="2" id="KW-1133">Transmembrane helix</keyword>